<organism evidence="1 2">
    <name type="scientific">Paragemmobacter straminiformis</name>
    <dbReference type="NCBI Taxonomy" id="2045119"/>
    <lineage>
        <taxon>Bacteria</taxon>
        <taxon>Pseudomonadati</taxon>
        <taxon>Pseudomonadota</taxon>
        <taxon>Alphaproteobacteria</taxon>
        <taxon>Rhodobacterales</taxon>
        <taxon>Paracoccaceae</taxon>
        <taxon>Paragemmobacter</taxon>
    </lineage>
</organism>
<evidence type="ECO:0000313" key="2">
    <source>
        <dbReference type="Proteomes" id="UP000555411"/>
    </source>
</evidence>
<dbReference type="EMBL" id="JACLQD010000002">
    <property type="protein sequence ID" value="MBC2835710.1"/>
    <property type="molecule type" value="Genomic_DNA"/>
</dbReference>
<dbReference type="AlphaFoldDB" id="A0A842I781"/>
<comment type="caution">
    <text evidence="1">The sequence shown here is derived from an EMBL/GenBank/DDBJ whole genome shotgun (WGS) entry which is preliminary data.</text>
</comment>
<protein>
    <submittedName>
        <fullName evidence="1">Uncharacterized protein</fullName>
    </submittedName>
</protein>
<accession>A0A842I781</accession>
<name>A0A842I781_9RHOB</name>
<evidence type="ECO:0000313" key="1">
    <source>
        <dbReference type="EMBL" id="MBC2835710.1"/>
    </source>
</evidence>
<gene>
    <name evidence="1" type="ORF">H7F16_09365</name>
</gene>
<proteinExistence type="predicted"/>
<sequence length="65" mass="6932">MAIDIPPIPDLAAILEPQQTDRNKRGNSRRAAIVLGTILILSDGSECVVAGFDAQGRPLCHPPQN</sequence>
<keyword evidence="2" id="KW-1185">Reference proteome</keyword>
<reference evidence="1 2" key="1">
    <citation type="journal article" date="2017" name="Int. J. Syst. Evol. Microbiol.">
        <title>Gemmobacter straminiformis sp. nov., isolated from an artificial fountain.</title>
        <authorList>
            <person name="Kang J.Y."/>
            <person name="Kim M.J."/>
            <person name="Chun J."/>
            <person name="Son K.P."/>
            <person name="Jahng K.Y."/>
        </authorList>
    </citation>
    <scope>NUCLEOTIDE SEQUENCE [LARGE SCALE GENOMIC DNA]</scope>
    <source>
        <strain evidence="1 2">CAM-8</strain>
    </source>
</reference>
<dbReference type="Proteomes" id="UP000555411">
    <property type="component" value="Unassembled WGS sequence"/>
</dbReference>